<comment type="caution">
    <text evidence="2">The sequence shown here is derived from an EMBL/GenBank/DDBJ whole genome shotgun (WGS) entry which is preliminary data.</text>
</comment>
<proteinExistence type="predicted"/>
<evidence type="ECO:0000313" key="3">
    <source>
        <dbReference type="Proteomes" id="UP001634394"/>
    </source>
</evidence>
<dbReference type="Gene3D" id="3.30.710.10">
    <property type="entry name" value="Potassium Channel Kv1.1, Chain A"/>
    <property type="match status" value="1"/>
</dbReference>
<dbReference type="InterPro" id="IPR000210">
    <property type="entry name" value="BTB/POZ_dom"/>
</dbReference>
<name>A0ABD3X823_SINWO</name>
<sequence>MSSSEDIRSDTSESDENVNDDPDLKTFDFTIKFAWSDLELEVESKTLFVTRGFLGMISPVFRRMFKSEIKGNEPKIINLPDKKYEDVLTFLRCTIPWPSVKVTNANILQILPLAHEYRIAGLLEDCCNCLMQQINGRIEAERTCEIYHLSDKYGLKNVTEKCITKFMSTPTDEFIDLQLFNTIPSDIRYRVLYGILKGFERYQIC</sequence>
<dbReference type="InterPro" id="IPR011333">
    <property type="entry name" value="SKP1/BTB/POZ_sf"/>
</dbReference>
<dbReference type="Proteomes" id="UP001634394">
    <property type="component" value="Unassembled WGS sequence"/>
</dbReference>
<protein>
    <recommendedName>
        <fullName evidence="1">BTB domain-containing protein</fullName>
    </recommendedName>
</protein>
<dbReference type="EMBL" id="JBJQND010000003">
    <property type="protein sequence ID" value="KAL3881865.1"/>
    <property type="molecule type" value="Genomic_DNA"/>
</dbReference>
<dbReference type="Pfam" id="PF00651">
    <property type="entry name" value="BTB"/>
    <property type="match status" value="1"/>
</dbReference>
<dbReference type="PANTHER" id="PTHR22744:SF17">
    <property type="entry name" value="BTB DOMAIN-CONTAINING PROTEIN"/>
    <property type="match status" value="1"/>
</dbReference>
<accession>A0ABD3X823</accession>
<keyword evidence="3" id="KW-1185">Reference proteome</keyword>
<organism evidence="2 3">
    <name type="scientific">Sinanodonta woodiana</name>
    <name type="common">Chinese pond mussel</name>
    <name type="synonym">Anodonta woodiana</name>
    <dbReference type="NCBI Taxonomy" id="1069815"/>
    <lineage>
        <taxon>Eukaryota</taxon>
        <taxon>Metazoa</taxon>
        <taxon>Spiralia</taxon>
        <taxon>Lophotrochozoa</taxon>
        <taxon>Mollusca</taxon>
        <taxon>Bivalvia</taxon>
        <taxon>Autobranchia</taxon>
        <taxon>Heteroconchia</taxon>
        <taxon>Palaeoheterodonta</taxon>
        <taxon>Unionida</taxon>
        <taxon>Unionoidea</taxon>
        <taxon>Unionidae</taxon>
        <taxon>Unioninae</taxon>
        <taxon>Sinanodonta</taxon>
    </lineage>
</organism>
<dbReference type="SMART" id="SM00225">
    <property type="entry name" value="BTB"/>
    <property type="match status" value="1"/>
</dbReference>
<dbReference type="SUPFAM" id="SSF54695">
    <property type="entry name" value="POZ domain"/>
    <property type="match status" value="1"/>
</dbReference>
<dbReference type="CDD" id="cd18186">
    <property type="entry name" value="BTB_POZ_ZBTB_KLHL-like"/>
    <property type="match status" value="1"/>
</dbReference>
<dbReference type="PANTHER" id="PTHR22744">
    <property type="entry name" value="HELIX LOOP HELIX PROTEIN 21-RELATED"/>
    <property type="match status" value="1"/>
</dbReference>
<feature type="domain" description="BTB" evidence="1">
    <location>
        <begin position="36"/>
        <end position="92"/>
    </location>
</feature>
<evidence type="ECO:0000313" key="2">
    <source>
        <dbReference type="EMBL" id="KAL3881865.1"/>
    </source>
</evidence>
<dbReference type="AlphaFoldDB" id="A0ABD3X823"/>
<gene>
    <name evidence="2" type="ORF">ACJMK2_028257</name>
</gene>
<reference evidence="2 3" key="1">
    <citation type="submission" date="2024-11" db="EMBL/GenBank/DDBJ databases">
        <title>Chromosome-level genome assembly of the freshwater bivalve Anodonta woodiana.</title>
        <authorList>
            <person name="Chen X."/>
        </authorList>
    </citation>
    <scope>NUCLEOTIDE SEQUENCE [LARGE SCALE GENOMIC DNA]</scope>
    <source>
        <strain evidence="2">MN2024</strain>
        <tissue evidence="2">Gills</tissue>
    </source>
</reference>
<evidence type="ECO:0000259" key="1">
    <source>
        <dbReference type="PROSITE" id="PS50097"/>
    </source>
</evidence>
<dbReference type="PROSITE" id="PS50097">
    <property type="entry name" value="BTB"/>
    <property type="match status" value="1"/>
</dbReference>